<dbReference type="Proteomes" id="UP000737391">
    <property type="component" value="Unassembled WGS sequence"/>
</dbReference>
<dbReference type="InterPro" id="IPR006913">
    <property type="entry name" value="CENP-V/GFA"/>
</dbReference>
<dbReference type="EMBL" id="LUFC02000308">
    <property type="protein sequence ID" value="KAF4498782.1"/>
    <property type="molecule type" value="Genomic_DNA"/>
</dbReference>
<evidence type="ECO:0000259" key="5">
    <source>
        <dbReference type="PROSITE" id="PS51891"/>
    </source>
</evidence>
<keyword evidence="3" id="KW-0862">Zinc</keyword>
<dbReference type="AlphaFoldDB" id="A0A9P5BC90"/>
<dbReference type="GO" id="GO:0046872">
    <property type="term" value="F:metal ion binding"/>
    <property type="evidence" value="ECO:0007669"/>
    <property type="project" value="UniProtKB-KW"/>
</dbReference>
<evidence type="ECO:0000313" key="7">
    <source>
        <dbReference type="Proteomes" id="UP000737391"/>
    </source>
</evidence>
<feature type="domain" description="CENP-V/GFA" evidence="5">
    <location>
        <begin position="12"/>
        <end position="133"/>
    </location>
</feature>
<keyword evidence="2" id="KW-0479">Metal-binding</keyword>
<organism evidence="6 7">
    <name type="scientific">Fusarium agapanthi</name>
    <dbReference type="NCBI Taxonomy" id="1803897"/>
    <lineage>
        <taxon>Eukaryota</taxon>
        <taxon>Fungi</taxon>
        <taxon>Dikarya</taxon>
        <taxon>Ascomycota</taxon>
        <taxon>Pezizomycotina</taxon>
        <taxon>Sordariomycetes</taxon>
        <taxon>Hypocreomycetidae</taxon>
        <taxon>Hypocreales</taxon>
        <taxon>Nectriaceae</taxon>
        <taxon>Fusarium</taxon>
        <taxon>Fusarium fujikuroi species complex</taxon>
    </lineage>
</organism>
<evidence type="ECO:0000256" key="3">
    <source>
        <dbReference type="ARBA" id="ARBA00022833"/>
    </source>
</evidence>
<dbReference type="PANTHER" id="PTHR33337">
    <property type="entry name" value="GFA DOMAIN-CONTAINING PROTEIN"/>
    <property type="match status" value="1"/>
</dbReference>
<comment type="similarity">
    <text evidence="1">Belongs to the Gfa family.</text>
</comment>
<comment type="caution">
    <text evidence="6">The sequence shown here is derived from an EMBL/GenBank/DDBJ whole genome shotgun (WGS) entry which is preliminary data.</text>
</comment>
<keyword evidence="7" id="KW-1185">Reference proteome</keyword>
<accession>A0A9P5BC90</accession>
<keyword evidence="4" id="KW-0456">Lyase</keyword>
<sequence>MASSASSSSKVLEGGCLCEAVRYKISFPKDHDLSKDSLGCICQCTQCRKQTGSFFLASLTVPISAIEWQGNSEDKIKRYRKSENIARGFCGHCGSFLFWHRDGGNICVATGSLDPLYLIGQGVEDNKSGVPSDGFAKEIFSGHFKVEFCESEIKGVTDDMPILHKGKRCQGDNSIPILEG</sequence>
<protein>
    <submittedName>
        <fullName evidence="6">Glutathione-dependent formaldehyde-activating GFA</fullName>
    </submittedName>
</protein>
<evidence type="ECO:0000256" key="1">
    <source>
        <dbReference type="ARBA" id="ARBA00005495"/>
    </source>
</evidence>
<evidence type="ECO:0000256" key="4">
    <source>
        <dbReference type="ARBA" id="ARBA00023239"/>
    </source>
</evidence>
<dbReference type="Pfam" id="PF04828">
    <property type="entry name" value="GFA"/>
    <property type="match status" value="1"/>
</dbReference>
<evidence type="ECO:0000313" key="6">
    <source>
        <dbReference type="EMBL" id="KAF4498782.1"/>
    </source>
</evidence>
<dbReference type="InterPro" id="IPR011057">
    <property type="entry name" value="Mss4-like_sf"/>
</dbReference>
<dbReference type="OrthoDB" id="6329284at2759"/>
<dbReference type="PANTHER" id="PTHR33337:SF40">
    <property type="entry name" value="CENP-V_GFA DOMAIN-CONTAINING PROTEIN-RELATED"/>
    <property type="match status" value="1"/>
</dbReference>
<name>A0A9P5BC90_9HYPO</name>
<proteinExistence type="inferred from homology"/>
<evidence type="ECO:0000256" key="2">
    <source>
        <dbReference type="ARBA" id="ARBA00022723"/>
    </source>
</evidence>
<dbReference type="PROSITE" id="PS51891">
    <property type="entry name" value="CENP_V_GFA"/>
    <property type="match status" value="1"/>
</dbReference>
<dbReference type="SUPFAM" id="SSF51316">
    <property type="entry name" value="Mss4-like"/>
    <property type="match status" value="1"/>
</dbReference>
<dbReference type="GO" id="GO:0016846">
    <property type="term" value="F:carbon-sulfur lyase activity"/>
    <property type="evidence" value="ECO:0007669"/>
    <property type="project" value="InterPro"/>
</dbReference>
<gene>
    <name evidence="6" type="ORF">FAGAP_5036</name>
</gene>
<dbReference type="Gene3D" id="3.90.1590.10">
    <property type="entry name" value="glutathione-dependent formaldehyde- activating enzyme (gfa)"/>
    <property type="match status" value="1"/>
</dbReference>
<reference evidence="6" key="1">
    <citation type="submission" date="2020-01" db="EMBL/GenBank/DDBJ databases">
        <title>Identification and distribution of gene clusters putatively required for synthesis of sphingolipid metabolism inhibitors in phylogenetically diverse species of the filamentous fungus Fusarium.</title>
        <authorList>
            <person name="Kim H.-S."/>
            <person name="Busman M."/>
            <person name="Brown D.W."/>
            <person name="Divon H."/>
            <person name="Uhlig S."/>
            <person name="Proctor R.H."/>
        </authorList>
    </citation>
    <scope>NUCLEOTIDE SEQUENCE</scope>
    <source>
        <strain evidence="6">NRRL 31653</strain>
    </source>
</reference>